<feature type="region of interest" description="Disordered" evidence="1">
    <location>
        <begin position="39"/>
        <end position="60"/>
    </location>
</feature>
<dbReference type="EMBL" id="WSZM01000086">
    <property type="protein sequence ID" value="KAF4043461.1"/>
    <property type="molecule type" value="Genomic_DNA"/>
</dbReference>
<name>A0A833WZF5_PHYIN</name>
<dbReference type="EMBL" id="JAACNO010000507">
    <property type="protein sequence ID" value="KAF4147169.1"/>
    <property type="molecule type" value="Genomic_DNA"/>
</dbReference>
<evidence type="ECO:0000313" key="2">
    <source>
        <dbReference type="EMBL" id="KAF4043461.1"/>
    </source>
</evidence>
<evidence type="ECO:0000256" key="1">
    <source>
        <dbReference type="SAM" id="MobiDB-lite"/>
    </source>
</evidence>
<evidence type="ECO:0000313" key="3">
    <source>
        <dbReference type="EMBL" id="KAF4147169.1"/>
    </source>
</evidence>
<comment type="caution">
    <text evidence="2">The sequence shown here is derived from an EMBL/GenBank/DDBJ whole genome shotgun (WGS) entry which is preliminary data.</text>
</comment>
<protein>
    <submittedName>
        <fullName evidence="2">Uncharacterized protein</fullName>
    </submittedName>
</protein>
<sequence>MVTPMMETVKVGSYRGTSSDGAVDEARFSSGGGFHWSADAPRSGELEDISLDQKPVVAAQ</sequence>
<dbReference type="Proteomes" id="UP000602510">
    <property type="component" value="Unassembled WGS sequence"/>
</dbReference>
<evidence type="ECO:0000313" key="4">
    <source>
        <dbReference type="Proteomes" id="UP000602510"/>
    </source>
</evidence>
<dbReference type="Proteomes" id="UP000704712">
    <property type="component" value="Unassembled WGS sequence"/>
</dbReference>
<reference evidence="2" key="1">
    <citation type="submission" date="2020-04" db="EMBL/GenBank/DDBJ databases">
        <title>Hybrid Assembly of Korean Phytophthora infestans isolates.</title>
        <authorList>
            <person name="Prokchorchik M."/>
            <person name="Lee Y."/>
            <person name="Seo J."/>
            <person name="Cho J.-H."/>
            <person name="Park Y.-E."/>
            <person name="Jang D.-C."/>
            <person name="Im J.-S."/>
            <person name="Choi J.-G."/>
            <person name="Park H.-J."/>
            <person name="Lee G.-B."/>
            <person name="Lee Y.-G."/>
            <person name="Hong S.-Y."/>
            <person name="Cho K."/>
            <person name="Sohn K.H."/>
        </authorList>
    </citation>
    <scope>NUCLEOTIDE SEQUENCE</scope>
    <source>
        <strain evidence="2">KR_1_A1</strain>
        <strain evidence="3">KR_2_A2</strain>
    </source>
</reference>
<accession>A0A833WZF5</accession>
<organism evidence="2 4">
    <name type="scientific">Phytophthora infestans</name>
    <name type="common">Potato late blight agent</name>
    <name type="synonym">Botrytis infestans</name>
    <dbReference type="NCBI Taxonomy" id="4787"/>
    <lineage>
        <taxon>Eukaryota</taxon>
        <taxon>Sar</taxon>
        <taxon>Stramenopiles</taxon>
        <taxon>Oomycota</taxon>
        <taxon>Peronosporomycetes</taxon>
        <taxon>Peronosporales</taxon>
        <taxon>Peronosporaceae</taxon>
        <taxon>Phytophthora</taxon>
    </lineage>
</organism>
<dbReference type="AlphaFoldDB" id="A0A833WZF5"/>
<keyword evidence="4" id="KW-1185">Reference proteome</keyword>
<proteinExistence type="predicted"/>
<gene>
    <name evidence="2" type="ORF">GN244_ATG04227</name>
    <name evidence="3" type="ORF">GN958_ATG03579</name>
</gene>